<sequence length="299" mass="33686">MVFVMLSHLLGTKLDYIGSEMPNRTTNRTEPAGGTKANTLPPRYKDTLGISMNICVLIFAILPFFNVLFSQYFGKDTLTIICNFVHPCHGNVKYLVYFMRATYIIPAVELIRLFPLAICLFTVGSHIVFEILSHLGETAGRISLSRVKSVEALTKYNCLTIILQIVSDVSASAAAVLMLLGLVLSVTFNFLTVKMRSVLPLPYYLVCPMAAGIIPVAIQILVPVAIRIFEDSAKLMQTWRFALKRTWDRKYLRRRLRACKAAKIYAGVFKFNFFHLSRSTKGTFWYAIVDYTITALISV</sequence>
<feature type="transmembrane region" description="Helical" evidence="1">
    <location>
        <begin position="156"/>
        <end position="183"/>
    </location>
</feature>
<comment type="caution">
    <text evidence="2">The sequence shown here is derived from an EMBL/GenBank/DDBJ whole genome shotgun (WGS) entry which is preliminary data.</text>
</comment>
<reference evidence="2 3" key="1">
    <citation type="submission" date="2015-12" db="EMBL/GenBank/DDBJ databases">
        <title>The genome of Folsomia candida.</title>
        <authorList>
            <person name="Faddeeva A."/>
            <person name="Derks M.F."/>
            <person name="Anvar Y."/>
            <person name="Smit S."/>
            <person name="Van Straalen N."/>
            <person name="Roelofs D."/>
        </authorList>
    </citation>
    <scope>NUCLEOTIDE SEQUENCE [LARGE SCALE GENOMIC DNA]</scope>
    <source>
        <strain evidence="2 3">VU population</strain>
        <tissue evidence="2">Whole body</tissue>
    </source>
</reference>
<protein>
    <submittedName>
        <fullName evidence="2">Uncharacterized protein</fullName>
    </submittedName>
</protein>
<dbReference type="EMBL" id="LNIX01000011">
    <property type="protein sequence ID" value="OXA49067.1"/>
    <property type="molecule type" value="Genomic_DNA"/>
</dbReference>
<keyword evidence="1" id="KW-1133">Transmembrane helix</keyword>
<name>A0A226DWH0_FOLCA</name>
<keyword evidence="1" id="KW-0472">Membrane</keyword>
<feature type="transmembrane region" description="Helical" evidence="1">
    <location>
        <begin position="113"/>
        <end position="135"/>
    </location>
</feature>
<keyword evidence="3" id="KW-1185">Reference proteome</keyword>
<feature type="transmembrane region" description="Helical" evidence="1">
    <location>
        <begin position="203"/>
        <end position="226"/>
    </location>
</feature>
<evidence type="ECO:0000313" key="2">
    <source>
        <dbReference type="EMBL" id="OXA49067.1"/>
    </source>
</evidence>
<accession>A0A226DWH0</accession>
<keyword evidence="1" id="KW-0812">Transmembrane</keyword>
<organism evidence="2 3">
    <name type="scientific">Folsomia candida</name>
    <name type="common">Springtail</name>
    <dbReference type="NCBI Taxonomy" id="158441"/>
    <lineage>
        <taxon>Eukaryota</taxon>
        <taxon>Metazoa</taxon>
        <taxon>Ecdysozoa</taxon>
        <taxon>Arthropoda</taxon>
        <taxon>Hexapoda</taxon>
        <taxon>Collembola</taxon>
        <taxon>Entomobryomorpha</taxon>
        <taxon>Isotomoidea</taxon>
        <taxon>Isotomidae</taxon>
        <taxon>Proisotominae</taxon>
        <taxon>Folsomia</taxon>
    </lineage>
</organism>
<feature type="transmembrane region" description="Helical" evidence="1">
    <location>
        <begin position="50"/>
        <end position="69"/>
    </location>
</feature>
<evidence type="ECO:0000256" key="1">
    <source>
        <dbReference type="SAM" id="Phobius"/>
    </source>
</evidence>
<dbReference type="AlphaFoldDB" id="A0A226DWH0"/>
<proteinExistence type="predicted"/>
<dbReference type="Proteomes" id="UP000198287">
    <property type="component" value="Unassembled WGS sequence"/>
</dbReference>
<gene>
    <name evidence="2" type="ORF">Fcan01_16643</name>
</gene>
<evidence type="ECO:0000313" key="3">
    <source>
        <dbReference type="Proteomes" id="UP000198287"/>
    </source>
</evidence>